<dbReference type="EMBL" id="FWDM01000006">
    <property type="protein sequence ID" value="SLM10409.1"/>
    <property type="molecule type" value="Genomic_DNA"/>
</dbReference>
<sequence length="269" mass="29556">MSTIIFYISKILRPVVASPLFIAIIFSTIALFLLRAKSRLQRVIKALALVFLLLVAVISKPFVATGLARLWEYPRSDLDDCLSKGPYAAIVVLGGSLDPVASKPGAIEGNDSFERLVAAAELYRKGAAPIVIASGGTGSLSYADRREAPFMAEFLELMGVRRNAVVIEDKSRNTFENAVYSKAYLEKREGSGNAKPGRIILVTSAWHQRRASAIFRKAGIDFYPYSVDSLVAPFMLPSDLFPDAWALTRSTRILIEMAGFVAYRIMGRL</sequence>
<evidence type="ECO:0000313" key="3">
    <source>
        <dbReference type="EMBL" id="SLM10409.1"/>
    </source>
</evidence>
<dbReference type="Pfam" id="PF02698">
    <property type="entry name" value="DUF218"/>
    <property type="match status" value="1"/>
</dbReference>
<gene>
    <name evidence="3" type="ORF">SPIROBIBN47_140016</name>
</gene>
<evidence type="ECO:0000256" key="1">
    <source>
        <dbReference type="SAM" id="Phobius"/>
    </source>
</evidence>
<reference evidence="3" key="1">
    <citation type="submission" date="2017-02" db="EMBL/GenBank/DDBJ databases">
        <authorList>
            <person name="Regsiter A."/>
            <person name="William W."/>
        </authorList>
    </citation>
    <scope>NUCLEOTIDE SEQUENCE</scope>
    <source>
        <strain evidence="3">Bib</strain>
    </source>
</reference>
<protein>
    <recommendedName>
        <fullName evidence="2">DUF218 domain-containing protein</fullName>
    </recommendedName>
</protein>
<dbReference type="GO" id="GO:0000270">
    <property type="term" value="P:peptidoglycan metabolic process"/>
    <property type="evidence" value="ECO:0007669"/>
    <property type="project" value="TreeGrafter"/>
</dbReference>
<feature type="domain" description="DUF218" evidence="2">
    <location>
        <begin position="89"/>
        <end position="259"/>
    </location>
</feature>
<dbReference type="Gene3D" id="3.40.50.620">
    <property type="entry name" value="HUPs"/>
    <property type="match status" value="1"/>
</dbReference>
<keyword evidence="1" id="KW-1133">Transmembrane helix</keyword>
<dbReference type="InterPro" id="IPR003848">
    <property type="entry name" value="DUF218"/>
</dbReference>
<keyword evidence="1" id="KW-0812">Transmembrane</keyword>
<organism evidence="3">
    <name type="scientific">uncultured spirochete</name>
    <dbReference type="NCBI Taxonomy" id="156406"/>
    <lineage>
        <taxon>Bacteria</taxon>
        <taxon>Pseudomonadati</taxon>
        <taxon>Spirochaetota</taxon>
        <taxon>Spirochaetia</taxon>
        <taxon>Spirochaetales</taxon>
        <taxon>environmental samples</taxon>
    </lineage>
</organism>
<feature type="transmembrane region" description="Helical" evidence="1">
    <location>
        <begin position="15"/>
        <end position="34"/>
    </location>
</feature>
<keyword evidence="1" id="KW-0472">Membrane</keyword>
<dbReference type="InterPro" id="IPR014729">
    <property type="entry name" value="Rossmann-like_a/b/a_fold"/>
</dbReference>
<dbReference type="GO" id="GO:0005886">
    <property type="term" value="C:plasma membrane"/>
    <property type="evidence" value="ECO:0007669"/>
    <property type="project" value="TreeGrafter"/>
</dbReference>
<name>A0A3P3XFT5_9SPIR</name>
<dbReference type="PANTHER" id="PTHR30336">
    <property type="entry name" value="INNER MEMBRANE PROTEIN, PROBABLE PERMEASE"/>
    <property type="match status" value="1"/>
</dbReference>
<dbReference type="CDD" id="cd06259">
    <property type="entry name" value="YdcF-like"/>
    <property type="match status" value="1"/>
</dbReference>
<accession>A0A3P3XFT5</accession>
<feature type="transmembrane region" description="Helical" evidence="1">
    <location>
        <begin position="46"/>
        <end position="71"/>
    </location>
</feature>
<evidence type="ECO:0000259" key="2">
    <source>
        <dbReference type="Pfam" id="PF02698"/>
    </source>
</evidence>
<proteinExistence type="predicted"/>
<dbReference type="InterPro" id="IPR051599">
    <property type="entry name" value="Cell_Envelope_Assoc"/>
</dbReference>
<dbReference type="AlphaFoldDB" id="A0A3P3XFT5"/>
<dbReference type="GO" id="GO:0043164">
    <property type="term" value="P:Gram-negative-bacterium-type cell wall biogenesis"/>
    <property type="evidence" value="ECO:0007669"/>
    <property type="project" value="TreeGrafter"/>
</dbReference>
<dbReference type="PANTHER" id="PTHR30336:SF4">
    <property type="entry name" value="ENVELOPE BIOGENESIS FACTOR ELYC"/>
    <property type="match status" value="1"/>
</dbReference>